<proteinExistence type="predicted"/>
<dbReference type="RefSeq" id="WP_088817424.1">
    <property type="nucleotide sequence ID" value="NZ_FYEZ01000001.1"/>
</dbReference>
<feature type="transmembrane region" description="Helical" evidence="2">
    <location>
        <begin position="115"/>
        <end position="135"/>
    </location>
</feature>
<keyword evidence="2" id="KW-0812">Transmembrane</keyword>
<dbReference type="OrthoDB" id="3831145at2"/>
<organism evidence="3 4">
    <name type="scientific">Kytococcus aerolatus</name>
    <dbReference type="NCBI Taxonomy" id="592308"/>
    <lineage>
        <taxon>Bacteria</taxon>
        <taxon>Bacillati</taxon>
        <taxon>Actinomycetota</taxon>
        <taxon>Actinomycetes</taxon>
        <taxon>Micrococcales</taxon>
        <taxon>Kytococcaceae</taxon>
        <taxon>Kytococcus</taxon>
    </lineage>
</organism>
<keyword evidence="2" id="KW-1133">Transmembrane helix</keyword>
<feature type="transmembrane region" description="Helical" evidence="2">
    <location>
        <begin position="65"/>
        <end position="83"/>
    </location>
</feature>
<dbReference type="AlphaFoldDB" id="A0A212T4Z9"/>
<dbReference type="EMBL" id="FYEZ01000001">
    <property type="protein sequence ID" value="SNC61085.1"/>
    <property type="molecule type" value="Genomic_DNA"/>
</dbReference>
<name>A0A212T4Z9_9MICO</name>
<keyword evidence="2" id="KW-0472">Membrane</keyword>
<sequence>MSQNPNPGAYPPPPGQGGQPGYGGQLNQSDQPSYGGYAPAPGTDDAYGARQPVARPKAVDTAVKLMYAGAGLWLLNLIVPFLMKGQIEEQVREQLEASGEVVDQSLVDTTLMGSLIFGVVLGLVGVGLWLLHAWANGKGMSWARITGTILGVLSVLSTLLGLVGMGMGIGAGGNVLSMILSILGLLISLGAMWFMWRPENKAFYGQR</sequence>
<accession>A0A212T4Z9</accession>
<reference evidence="3 4" key="1">
    <citation type="submission" date="2017-06" db="EMBL/GenBank/DDBJ databases">
        <authorList>
            <person name="Kim H.J."/>
            <person name="Triplett B.A."/>
        </authorList>
    </citation>
    <scope>NUCLEOTIDE SEQUENCE [LARGE SCALE GENOMIC DNA]</scope>
    <source>
        <strain evidence="3 4">DSM 22179</strain>
    </source>
</reference>
<evidence type="ECO:0000313" key="4">
    <source>
        <dbReference type="Proteomes" id="UP000198122"/>
    </source>
</evidence>
<gene>
    <name evidence="3" type="ORF">SAMN05445756_0410</name>
</gene>
<protein>
    <submittedName>
        <fullName evidence="3">Uncharacterized protein</fullName>
    </submittedName>
</protein>
<keyword evidence="4" id="KW-1185">Reference proteome</keyword>
<evidence type="ECO:0000256" key="1">
    <source>
        <dbReference type="SAM" id="MobiDB-lite"/>
    </source>
</evidence>
<feature type="transmembrane region" description="Helical" evidence="2">
    <location>
        <begin position="175"/>
        <end position="196"/>
    </location>
</feature>
<evidence type="ECO:0000256" key="2">
    <source>
        <dbReference type="SAM" id="Phobius"/>
    </source>
</evidence>
<dbReference type="Proteomes" id="UP000198122">
    <property type="component" value="Unassembled WGS sequence"/>
</dbReference>
<evidence type="ECO:0000313" key="3">
    <source>
        <dbReference type="EMBL" id="SNC61085.1"/>
    </source>
</evidence>
<feature type="transmembrane region" description="Helical" evidence="2">
    <location>
        <begin position="147"/>
        <end position="169"/>
    </location>
</feature>
<feature type="region of interest" description="Disordered" evidence="1">
    <location>
        <begin position="1"/>
        <end position="49"/>
    </location>
</feature>